<keyword evidence="3" id="KW-0804">Transcription</keyword>
<evidence type="ECO:0000256" key="4">
    <source>
        <dbReference type="PROSITE-ProRule" id="PRU00169"/>
    </source>
</evidence>
<organism evidence="6 7">
    <name type="scientific">Jiella flava</name>
    <dbReference type="NCBI Taxonomy" id="2816857"/>
    <lineage>
        <taxon>Bacteria</taxon>
        <taxon>Pseudomonadati</taxon>
        <taxon>Pseudomonadota</taxon>
        <taxon>Alphaproteobacteria</taxon>
        <taxon>Hyphomicrobiales</taxon>
        <taxon>Aurantimonadaceae</taxon>
        <taxon>Jiella</taxon>
    </lineage>
</organism>
<keyword evidence="7" id="KW-1185">Reference proteome</keyword>
<dbReference type="SUPFAM" id="SSF52172">
    <property type="entry name" value="CheY-like"/>
    <property type="match status" value="1"/>
</dbReference>
<comment type="caution">
    <text evidence="6">The sequence shown here is derived from an EMBL/GenBank/DDBJ whole genome shotgun (WGS) entry which is preliminary data.</text>
</comment>
<dbReference type="RefSeq" id="WP_207256891.1">
    <property type="nucleotide sequence ID" value="NZ_JAFMPP010000003.1"/>
</dbReference>
<proteinExistence type="predicted"/>
<gene>
    <name evidence="6" type="ORF">J1C48_06135</name>
</gene>
<dbReference type="InterPro" id="IPR001789">
    <property type="entry name" value="Sig_transdc_resp-reg_receiver"/>
</dbReference>
<reference evidence="6" key="1">
    <citation type="submission" date="2021-03" db="EMBL/GenBank/DDBJ databases">
        <title>Whole genome sequence of Jiella sp. CQZ9-1.</title>
        <authorList>
            <person name="Tuo L."/>
        </authorList>
    </citation>
    <scope>NUCLEOTIDE SEQUENCE</scope>
    <source>
        <strain evidence="6">CQZ9-1</strain>
    </source>
</reference>
<keyword evidence="1 4" id="KW-0597">Phosphoprotein</keyword>
<dbReference type="Gene3D" id="3.40.50.2300">
    <property type="match status" value="1"/>
</dbReference>
<dbReference type="InterPro" id="IPR011006">
    <property type="entry name" value="CheY-like_superfamily"/>
</dbReference>
<dbReference type="PROSITE" id="PS50110">
    <property type="entry name" value="RESPONSE_REGULATORY"/>
    <property type="match status" value="1"/>
</dbReference>
<name>A0A939FWQ3_9HYPH</name>
<protein>
    <submittedName>
        <fullName evidence="6">Response regulator</fullName>
    </submittedName>
</protein>
<dbReference type="Proteomes" id="UP000664122">
    <property type="component" value="Unassembled WGS sequence"/>
</dbReference>
<evidence type="ECO:0000313" key="6">
    <source>
        <dbReference type="EMBL" id="MBO0662146.1"/>
    </source>
</evidence>
<dbReference type="EMBL" id="JAFMPP010000003">
    <property type="protein sequence ID" value="MBO0662146.1"/>
    <property type="molecule type" value="Genomic_DNA"/>
</dbReference>
<evidence type="ECO:0000256" key="3">
    <source>
        <dbReference type="ARBA" id="ARBA00023163"/>
    </source>
</evidence>
<sequence length="126" mass="13976">MKVLYVDDEEDIREIAKMSLELNPDFSVEICSSGNDALQFAPQWRPDLILLDVMMPGIDGPETLVRLSKIPETAKTPIIFITARTQRQEVEQFMSIGAIGVIGKPFEPMSLAGQVEALLKNATARD</sequence>
<dbReference type="GO" id="GO:0000160">
    <property type="term" value="P:phosphorelay signal transduction system"/>
    <property type="evidence" value="ECO:0007669"/>
    <property type="project" value="InterPro"/>
</dbReference>
<accession>A0A939FWQ3</accession>
<evidence type="ECO:0000259" key="5">
    <source>
        <dbReference type="PROSITE" id="PS50110"/>
    </source>
</evidence>
<dbReference type="PANTHER" id="PTHR44591">
    <property type="entry name" value="STRESS RESPONSE REGULATOR PROTEIN 1"/>
    <property type="match status" value="1"/>
</dbReference>
<dbReference type="InterPro" id="IPR050595">
    <property type="entry name" value="Bact_response_regulator"/>
</dbReference>
<evidence type="ECO:0000256" key="1">
    <source>
        <dbReference type="ARBA" id="ARBA00022553"/>
    </source>
</evidence>
<evidence type="ECO:0000256" key="2">
    <source>
        <dbReference type="ARBA" id="ARBA00023015"/>
    </source>
</evidence>
<dbReference type="Pfam" id="PF00072">
    <property type="entry name" value="Response_reg"/>
    <property type="match status" value="1"/>
</dbReference>
<dbReference type="PANTHER" id="PTHR44591:SF3">
    <property type="entry name" value="RESPONSE REGULATORY DOMAIN-CONTAINING PROTEIN"/>
    <property type="match status" value="1"/>
</dbReference>
<feature type="domain" description="Response regulatory" evidence="5">
    <location>
        <begin position="2"/>
        <end position="119"/>
    </location>
</feature>
<dbReference type="AlphaFoldDB" id="A0A939FWQ3"/>
<feature type="modified residue" description="4-aspartylphosphate" evidence="4">
    <location>
        <position position="52"/>
    </location>
</feature>
<keyword evidence="2" id="KW-0805">Transcription regulation</keyword>
<evidence type="ECO:0000313" key="7">
    <source>
        <dbReference type="Proteomes" id="UP000664122"/>
    </source>
</evidence>
<dbReference type="SMART" id="SM00448">
    <property type="entry name" value="REC"/>
    <property type="match status" value="1"/>
</dbReference>